<dbReference type="Gene3D" id="1.10.287.130">
    <property type="match status" value="1"/>
</dbReference>
<keyword evidence="6" id="KW-0175">Coiled coil</keyword>
<evidence type="ECO:0000259" key="7">
    <source>
        <dbReference type="PROSITE" id="PS50109"/>
    </source>
</evidence>
<dbReference type="SUPFAM" id="SSF55781">
    <property type="entry name" value="GAF domain-like"/>
    <property type="match status" value="1"/>
</dbReference>
<feature type="domain" description="PAC" evidence="9">
    <location>
        <begin position="639"/>
        <end position="689"/>
    </location>
</feature>
<gene>
    <name evidence="10" type="ORF">CUJ83_05880</name>
</gene>
<dbReference type="SUPFAM" id="SSF55785">
    <property type="entry name" value="PYP-like sensor domain (PAS domain)"/>
    <property type="match status" value="4"/>
</dbReference>
<dbReference type="SMART" id="SM00065">
    <property type="entry name" value="GAF"/>
    <property type="match status" value="1"/>
</dbReference>
<dbReference type="InterPro" id="IPR035965">
    <property type="entry name" value="PAS-like_dom_sf"/>
</dbReference>
<dbReference type="SMART" id="SM00086">
    <property type="entry name" value="PAC"/>
    <property type="match status" value="3"/>
</dbReference>
<dbReference type="Pfam" id="PF13185">
    <property type="entry name" value="GAF_2"/>
    <property type="match status" value="1"/>
</dbReference>
<reference evidence="10 11" key="1">
    <citation type="submission" date="2017-11" db="EMBL/GenBank/DDBJ databases">
        <title>Isolation and Characterization of Family Methanocellaceae Species from Potential Methane Hydrate Area Offshore Southwestern Taiwan.</title>
        <authorList>
            <person name="Zhang W.-L."/>
            <person name="Chen W.-C."/>
            <person name="Lai M.-C."/>
            <person name="Chen S.-C."/>
        </authorList>
    </citation>
    <scope>NUCLEOTIDE SEQUENCE [LARGE SCALE GENOMIC DNA]</scope>
    <source>
        <strain evidence="10 11">CWC-04</strain>
    </source>
</reference>
<dbReference type="InterPro" id="IPR013655">
    <property type="entry name" value="PAS_fold_3"/>
</dbReference>
<dbReference type="PANTHER" id="PTHR43304">
    <property type="entry name" value="PHYTOCHROME-LIKE PROTEIN CPH1"/>
    <property type="match status" value="1"/>
</dbReference>
<comment type="caution">
    <text evidence="10">The sequence shown here is derived from an EMBL/GenBank/DDBJ whole genome shotgun (WGS) entry which is preliminary data.</text>
</comment>
<keyword evidence="3" id="KW-0597">Phosphoprotein</keyword>
<dbReference type="PROSITE" id="PS50109">
    <property type="entry name" value="HIS_KIN"/>
    <property type="match status" value="1"/>
</dbReference>
<dbReference type="RefSeq" id="WP_230741362.1">
    <property type="nucleotide sequence ID" value="NZ_PGCK01000004.1"/>
</dbReference>
<dbReference type="CDD" id="cd00130">
    <property type="entry name" value="PAS"/>
    <property type="match status" value="4"/>
</dbReference>
<dbReference type="GO" id="GO:0004673">
    <property type="term" value="F:protein histidine kinase activity"/>
    <property type="evidence" value="ECO:0007669"/>
    <property type="project" value="UniProtKB-EC"/>
</dbReference>
<accession>A0AAP2RBM0</accession>
<organism evidence="10 11">
    <name type="scientific">Methanooceanicella nereidis</name>
    <dbReference type="NCBI Taxonomy" id="2052831"/>
    <lineage>
        <taxon>Archaea</taxon>
        <taxon>Methanobacteriati</taxon>
        <taxon>Methanobacteriota</taxon>
        <taxon>Stenosarchaea group</taxon>
        <taxon>Methanomicrobia</taxon>
        <taxon>Methanocellales</taxon>
        <taxon>Methanocellaceae</taxon>
        <taxon>Methanooceanicella</taxon>
    </lineage>
</organism>
<dbReference type="InterPro" id="IPR003594">
    <property type="entry name" value="HATPase_dom"/>
</dbReference>
<dbReference type="Gene3D" id="3.30.450.20">
    <property type="entry name" value="PAS domain"/>
    <property type="match status" value="4"/>
</dbReference>
<dbReference type="Gene3D" id="3.30.565.10">
    <property type="entry name" value="Histidine kinase-like ATPase, C-terminal domain"/>
    <property type="match status" value="1"/>
</dbReference>
<dbReference type="NCBIfam" id="TIGR00229">
    <property type="entry name" value="sensory_box"/>
    <property type="match status" value="4"/>
</dbReference>
<feature type="domain" description="PAC" evidence="9">
    <location>
        <begin position="219"/>
        <end position="271"/>
    </location>
</feature>
<evidence type="ECO:0000256" key="1">
    <source>
        <dbReference type="ARBA" id="ARBA00000085"/>
    </source>
</evidence>
<dbReference type="Pfam" id="PF13426">
    <property type="entry name" value="PAS_9"/>
    <property type="match status" value="1"/>
</dbReference>
<dbReference type="Pfam" id="PF08448">
    <property type="entry name" value="PAS_4"/>
    <property type="match status" value="1"/>
</dbReference>
<dbReference type="PROSITE" id="PS50112">
    <property type="entry name" value="PAS"/>
    <property type="match status" value="3"/>
</dbReference>
<feature type="domain" description="Histidine kinase" evidence="7">
    <location>
        <begin position="824"/>
        <end position="1040"/>
    </location>
</feature>
<dbReference type="CDD" id="cd00075">
    <property type="entry name" value="HATPase"/>
    <property type="match status" value="1"/>
</dbReference>
<evidence type="ECO:0000259" key="8">
    <source>
        <dbReference type="PROSITE" id="PS50112"/>
    </source>
</evidence>
<protein>
    <recommendedName>
        <fullName evidence="2">histidine kinase</fullName>
        <ecNumber evidence="2">2.7.13.3</ecNumber>
    </recommendedName>
</protein>
<dbReference type="PANTHER" id="PTHR43304:SF1">
    <property type="entry name" value="PAC DOMAIN-CONTAINING PROTEIN"/>
    <property type="match status" value="1"/>
</dbReference>
<dbReference type="InterPro" id="IPR001610">
    <property type="entry name" value="PAC"/>
</dbReference>
<evidence type="ECO:0000313" key="11">
    <source>
        <dbReference type="Proteomes" id="UP001320159"/>
    </source>
</evidence>
<dbReference type="EMBL" id="PGCK01000004">
    <property type="protein sequence ID" value="MCD1294529.1"/>
    <property type="molecule type" value="Genomic_DNA"/>
</dbReference>
<dbReference type="SMART" id="SM00387">
    <property type="entry name" value="HATPase_c"/>
    <property type="match status" value="1"/>
</dbReference>
<dbReference type="InterPro" id="IPR029016">
    <property type="entry name" value="GAF-like_dom_sf"/>
</dbReference>
<dbReference type="Pfam" id="PF08447">
    <property type="entry name" value="PAS_3"/>
    <property type="match status" value="2"/>
</dbReference>
<dbReference type="InterPro" id="IPR000014">
    <property type="entry name" value="PAS"/>
</dbReference>
<evidence type="ECO:0000259" key="9">
    <source>
        <dbReference type="PROSITE" id="PS50113"/>
    </source>
</evidence>
<comment type="catalytic activity">
    <reaction evidence="1">
        <text>ATP + protein L-histidine = ADP + protein N-phospho-L-histidine.</text>
        <dbReference type="EC" id="2.7.13.3"/>
    </reaction>
</comment>
<keyword evidence="5" id="KW-0418">Kinase</keyword>
<keyword evidence="4" id="KW-0808">Transferase</keyword>
<dbReference type="InterPro" id="IPR000700">
    <property type="entry name" value="PAS-assoc_C"/>
</dbReference>
<dbReference type="EC" id="2.7.13.3" evidence="2"/>
<dbReference type="AlphaFoldDB" id="A0AAP2RBM0"/>
<dbReference type="Proteomes" id="UP001320159">
    <property type="component" value="Unassembled WGS sequence"/>
</dbReference>
<keyword evidence="11" id="KW-1185">Reference proteome</keyword>
<evidence type="ECO:0000313" key="10">
    <source>
        <dbReference type="EMBL" id="MCD1294529.1"/>
    </source>
</evidence>
<feature type="domain" description="PAS" evidence="8">
    <location>
        <begin position="143"/>
        <end position="216"/>
    </location>
</feature>
<dbReference type="InterPro" id="IPR013656">
    <property type="entry name" value="PAS_4"/>
</dbReference>
<feature type="domain" description="PAS" evidence="8">
    <location>
        <begin position="566"/>
        <end position="635"/>
    </location>
</feature>
<dbReference type="InterPro" id="IPR004358">
    <property type="entry name" value="Sig_transdc_His_kin-like_C"/>
</dbReference>
<evidence type="ECO:0000256" key="3">
    <source>
        <dbReference type="ARBA" id="ARBA00022553"/>
    </source>
</evidence>
<dbReference type="PRINTS" id="PR00344">
    <property type="entry name" value="BCTRLSENSOR"/>
</dbReference>
<feature type="coiled-coil region" evidence="6">
    <location>
        <begin position="429"/>
        <end position="456"/>
    </location>
</feature>
<dbReference type="Gene3D" id="3.30.450.40">
    <property type="match status" value="1"/>
</dbReference>
<dbReference type="SMART" id="SM00091">
    <property type="entry name" value="PAS"/>
    <property type="match status" value="5"/>
</dbReference>
<dbReference type="Pfam" id="PF02518">
    <property type="entry name" value="HATPase_c"/>
    <property type="match status" value="1"/>
</dbReference>
<evidence type="ECO:0000256" key="5">
    <source>
        <dbReference type="ARBA" id="ARBA00022777"/>
    </source>
</evidence>
<evidence type="ECO:0000256" key="2">
    <source>
        <dbReference type="ARBA" id="ARBA00012438"/>
    </source>
</evidence>
<sequence>MKSHEGQDITDRSVTQGKYARIKKLFRERKHFFSRLLNSLDEGILIVRGDRIPVINETFMKIFEIDHRPSKIGEIPRSEIFCKMLPDIRRAGSEKIMLKRTYSGVTSKGGIVTVDVSIGPIDHDGRPCVLCRSMLPVMREQYDDQFMRQTWEDFAEDAPVGIFITKGMKVLYLNKLCAKMLGRKKEDLLGCALMSIYLPEEKEAIVLKCEDAVKSKNPLELEFKVMGGTGEYSWIYLKAIPIFENRYGVPYYQGITIDVSKRRMAEKIMLRRSRQLEVLSYTGQQINKVLKIDVVMRTLVRSAMELTGAESGASGLVSDGKMVFTEYNKKGDILPVHYLFVPGYGVPGLVLETKKPYISNDTGHDPHVIQEIRKELGFYNMVDVPILNRNGDVLGCFEIHNKSGHLPFDDEDVNMLNGLAASAAIALENSGMMNDLEKAEKNLRQTASELQAVLDAFPDIYIRLGKDGTILDYHSGSNRGISSGPDSHIGRKIKEIIPAEVYEKVKDAIKKAYDTGSIVSTEYSTVENGERHVFEARLVPFIEDQILSVIRDITDQKHAEEALRSSEEKFRVLAETVGSAILIFNNDRFCYANPASERITGYGRDELLSMNFWEKVHPLDREMVIERGSRRLRGEDVLSRYQFRIIAKCGEVKWLDVTSCMIKYNNRPSILATCFDITDIKRAQERIMEAERYARSLIEANLDALVTIDRSGLITDVNKATEQLTGFSREELIGTDFSRYFTEPEKAVTGYQMVFTRGIVRDYPLEIRNKDRTVTPVSYNASIYRDSNGTIAGVFASARDLTELKKATEEVERAKDFAELYLDIMSHDINNSNHAGLGFLELAEMDSATSPSQKLYLEKAADAFKSSSEIIESVRKIQKISQETLSIEKIDLDESIKEAIERSSQPDFKQVKIDYRPVQGFCVMANSLLAEVFINLIGNSIKHSQGDVEIYIRIEKELRDGIEMYNIIVEDNGPGIPDSLKPFIFQRFERGPTKARGKGLGLYIVKMLIENMRGEVCIRDRVPGDSNKGSSFIVTLPACEE</sequence>
<dbReference type="SUPFAM" id="SSF55874">
    <property type="entry name" value="ATPase domain of HSP90 chaperone/DNA topoisomerase II/histidine kinase"/>
    <property type="match status" value="1"/>
</dbReference>
<proteinExistence type="predicted"/>
<dbReference type="PROSITE" id="PS50113">
    <property type="entry name" value="PAC"/>
    <property type="match status" value="3"/>
</dbReference>
<evidence type="ECO:0000256" key="4">
    <source>
        <dbReference type="ARBA" id="ARBA00022679"/>
    </source>
</evidence>
<dbReference type="InterPro" id="IPR036890">
    <property type="entry name" value="HATPase_C_sf"/>
</dbReference>
<feature type="domain" description="PAC" evidence="9">
    <location>
        <begin position="761"/>
        <end position="813"/>
    </location>
</feature>
<dbReference type="InterPro" id="IPR005467">
    <property type="entry name" value="His_kinase_dom"/>
</dbReference>
<feature type="domain" description="PAS" evidence="8">
    <location>
        <begin position="690"/>
        <end position="745"/>
    </location>
</feature>
<name>A0AAP2RBM0_9EURY</name>
<dbReference type="InterPro" id="IPR052162">
    <property type="entry name" value="Sensor_kinase/Photoreceptor"/>
</dbReference>
<dbReference type="InterPro" id="IPR003018">
    <property type="entry name" value="GAF"/>
</dbReference>
<evidence type="ECO:0000256" key="6">
    <source>
        <dbReference type="SAM" id="Coils"/>
    </source>
</evidence>